<dbReference type="RefSeq" id="WP_138209873.1">
    <property type="nucleotide sequence ID" value="NZ_CBCRUQ010000022.1"/>
</dbReference>
<evidence type="ECO:0000313" key="1">
    <source>
        <dbReference type="EMBL" id="VTQ88106.1"/>
    </source>
</evidence>
<dbReference type="AlphaFoldDB" id="A0A4U9RAF5"/>
<sequence>MIRKKLSELSKEDIINFEESQMEYLKPIIDSLDKEFKKFDCYIEYEFCRLDKNSKPILEPIKSENLVRGYKSYISINIKKDGHLLSLDYDYGDDGILTLCEFIVWIGVGIFNTYVNMCTDYEEIIQDLKHYLGYVKKYGVIEAD</sequence>
<reference evidence="1 2" key="1">
    <citation type="submission" date="2019-05" db="EMBL/GenBank/DDBJ databases">
        <authorList>
            <consortium name="Pathogen Informatics"/>
        </authorList>
    </citation>
    <scope>NUCLEOTIDE SEQUENCE [LARGE SCALE GENOMIC DNA]</scope>
    <source>
        <strain evidence="1 2">NCTC503</strain>
    </source>
</reference>
<name>A0A4U9RAF5_HATHI</name>
<evidence type="ECO:0000313" key="2">
    <source>
        <dbReference type="Proteomes" id="UP000308489"/>
    </source>
</evidence>
<accession>A0A4U9RAF5</accession>
<gene>
    <name evidence="1" type="ORF">NCTC503_01185</name>
</gene>
<proteinExistence type="predicted"/>
<dbReference type="KEGG" id="hhw:NCTC503_01185"/>
<dbReference type="Proteomes" id="UP000308489">
    <property type="component" value="Chromosome 1"/>
</dbReference>
<dbReference type="EMBL" id="LR590481">
    <property type="protein sequence ID" value="VTQ88106.1"/>
    <property type="molecule type" value="Genomic_DNA"/>
</dbReference>
<protein>
    <submittedName>
        <fullName evidence="1">Uncharacterized protein</fullName>
    </submittedName>
</protein>
<organism evidence="1 2">
    <name type="scientific">Hathewaya histolytica</name>
    <name type="common">Clostridium histolyticum</name>
    <dbReference type="NCBI Taxonomy" id="1498"/>
    <lineage>
        <taxon>Bacteria</taxon>
        <taxon>Bacillati</taxon>
        <taxon>Bacillota</taxon>
        <taxon>Clostridia</taxon>
        <taxon>Eubacteriales</taxon>
        <taxon>Clostridiaceae</taxon>
        <taxon>Hathewaya</taxon>
    </lineage>
</organism>
<keyword evidence="2" id="KW-1185">Reference proteome</keyword>